<feature type="active site" description="Nucleophile" evidence="4">
    <location>
        <position position="134"/>
    </location>
</feature>
<dbReference type="AlphaFoldDB" id="A0A2G9C6U4"/>
<keyword evidence="2" id="KW-0378">Hydrolase</keyword>
<dbReference type="Gene3D" id="2.60.120.200">
    <property type="match status" value="1"/>
</dbReference>
<keyword evidence="3" id="KW-0326">Glycosidase</keyword>
<dbReference type="PRINTS" id="PR00737">
    <property type="entry name" value="GLHYDRLASE16"/>
</dbReference>
<feature type="signal peptide" evidence="5">
    <location>
        <begin position="1"/>
        <end position="31"/>
    </location>
</feature>
<dbReference type="InterPro" id="IPR008264">
    <property type="entry name" value="Beta_glucanase"/>
</dbReference>
<evidence type="ECO:0000256" key="5">
    <source>
        <dbReference type="SAM" id="SignalP"/>
    </source>
</evidence>
<dbReference type="RefSeq" id="WP_099862638.1">
    <property type="nucleotide sequence ID" value="NZ_PEOG01000044.1"/>
</dbReference>
<dbReference type="Proteomes" id="UP000231501">
    <property type="component" value="Unassembled WGS sequence"/>
</dbReference>
<evidence type="ECO:0000313" key="8">
    <source>
        <dbReference type="Proteomes" id="UP000231501"/>
    </source>
</evidence>
<feature type="chain" id="PRO_5013668156" description="GH16 domain-containing protein" evidence="5">
    <location>
        <begin position="32"/>
        <end position="237"/>
    </location>
</feature>
<accession>A0A2G9C6U4</accession>
<keyword evidence="5" id="KW-0732">Signal</keyword>
<gene>
    <name evidence="7" type="ORF">CS062_16160</name>
</gene>
<dbReference type="SUPFAM" id="SSF49899">
    <property type="entry name" value="Concanavalin A-like lectins/glucanases"/>
    <property type="match status" value="1"/>
</dbReference>
<dbReference type="PROSITE" id="PS51762">
    <property type="entry name" value="GH16_2"/>
    <property type="match status" value="1"/>
</dbReference>
<dbReference type="GO" id="GO:0005975">
    <property type="term" value="P:carbohydrate metabolic process"/>
    <property type="evidence" value="ECO:0007669"/>
    <property type="project" value="InterPro"/>
</dbReference>
<feature type="domain" description="GH16" evidence="6">
    <location>
        <begin position="11"/>
        <end position="237"/>
    </location>
</feature>
<evidence type="ECO:0000313" key="7">
    <source>
        <dbReference type="EMBL" id="PIM52171.1"/>
    </source>
</evidence>
<dbReference type="GO" id="GO:0004553">
    <property type="term" value="F:hydrolase activity, hydrolyzing O-glycosyl compounds"/>
    <property type="evidence" value="ECO:0007669"/>
    <property type="project" value="InterPro"/>
</dbReference>
<evidence type="ECO:0000259" key="6">
    <source>
        <dbReference type="PROSITE" id="PS51762"/>
    </source>
</evidence>
<dbReference type="EMBL" id="PEOG01000044">
    <property type="protein sequence ID" value="PIM52171.1"/>
    <property type="molecule type" value="Genomic_DNA"/>
</dbReference>
<comment type="caution">
    <text evidence="7">The sequence shown here is derived from an EMBL/GenBank/DDBJ whole genome shotgun (WGS) entry which is preliminary data.</text>
</comment>
<sequence>MTLQIKRALRAAWRIASIGAIAAGTAGAAQAASFFDGFDGTGGAGPAWETATWHNGTPFGCGFAYSEVWKNAGTLVLNVNAGTGRCGEVRTLQSFTYGKFTTRLKASNFAGGNTSFFLYTGTAGTPSHFEIDIELIKGGTVLHTNVWKGGVQNYKQFPIATGWQTLGFEWRENFVRWFAVDAQGGETTIRHQIVSVSTPMRLMLNHWRGDNSPDAIGFLGQWNGGGGQAQYDWVKVE</sequence>
<evidence type="ECO:0000256" key="1">
    <source>
        <dbReference type="ARBA" id="ARBA00006865"/>
    </source>
</evidence>
<evidence type="ECO:0000256" key="2">
    <source>
        <dbReference type="ARBA" id="ARBA00022801"/>
    </source>
</evidence>
<dbReference type="Pfam" id="PF00722">
    <property type="entry name" value="Glyco_hydro_16"/>
    <property type="match status" value="1"/>
</dbReference>
<protein>
    <recommendedName>
        <fullName evidence="6">GH16 domain-containing protein</fullName>
    </recommendedName>
</protein>
<proteinExistence type="inferred from homology"/>
<organism evidence="7 8">
    <name type="scientific">Roseateles chitinivorans</name>
    <dbReference type="NCBI Taxonomy" id="2917965"/>
    <lineage>
        <taxon>Bacteria</taxon>
        <taxon>Pseudomonadati</taxon>
        <taxon>Pseudomonadota</taxon>
        <taxon>Betaproteobacteria</taxon>
        <taxon>Burkholderiales</taxon>
        <taxon>Sphaerotilaceae</taxon>
        <taxon>Roseateles</taxon>
    </lineage>
</organism>
<evidence type="ECO:0000256" key="4">
    <source>
        <dbReference type="PIRSR" id="PIRSR608264-1"/>
    </source>
</evidence>
<keyword evidence="8" id="KW-1185">Reference proteome</keyword>
<comment type="similarity">
    <text evidence="1">Belongs to the glycosyl hydrolase 16 family.</text>
</comment>
<reference evidence="7 8" key="1">
    <citation type="submission" date="2017-11" db="EMBL/GenBank/DDBJ databases">
        <title>Draft genome sequence of Mitsuaria sp. HWN-4.</title>
        <authorList>
            <person name="Gundlapally S.R."/>
        </authorList>
    </citation>
    <scope>NUCLEOTIDE SEQUENCE [LARGE SCALE GENOMIC DNA]</scope>
    <source>
        <strain evidence="7 8">HWN-4</strain>
    </source>
</reference>
<dbReference type="InterPro" id="IPR013320">
    <property type="entry name" value="ConA-like_dom_sf"/>
</dbReference>
<dbReference type="OrthoDB" id="9809583at2"/>
<dbReference type="InterPro" id="IPR000757">
    <property type="entry name" value="Beta-glucanase-like"/>
</dbReference>
<evidence type="ECO:0000256" key="3">
    <source>
        <dbReference type="ARBA" id="ARBA00023295"/>
    </source>
</evidence>
<feature type="active site" description="Nucleophile" evidence="4">
    <location>
        <position position="130"/>
    </location>
</feature>
<name>A0A2G9C6U4_9BURK</name>